<organism evidence="1 2">
    <name type="scientific">Candidatus Dojkabacteria bacterium</name>
    <dbReference type="NCBI Taxonomy" id="2099670"/>
    <lineage>
        <taxon>Bacteria</taxon>
        <taxon>Candidatus Dojkabacteria</taxon>
    </lineage>
</organism>
<dbReference type="AlphaFoldDB" id="A0A955L5E5"/>
<dbReference type="EMBL" id="JAGQLK010000056">
    <property type="protein sequence ID" value="MCA9383332.1"/>
    <property type="molecule type" value="Genomic_DNA"/>
</dbReference>
<evidence type="ECO:0000313" key="2">
    <source>
        <dbReference type="Proteomes" id="UP000783287"/>
    </source>
</evidence>
<comment type="caution">
    <text evidence="1">The sequence shown here is derived from an EMBL/GenBank/DDBJ whole genome shotgun (WGS) entry which is preliminary data.</text>
</comment>
<reference evidence="1" key="2">
    <citation type="journal article" date="2021" name="Microbiome">
        <title>Successional dynamics and alternative stable states in a saline activated sludge microbial community over 9 years.</title>
        <authorList>
            <person name="Wang Y."/>
            <person name="Ye J."/>
            <person name="Ju F."/>
            <person name="Liu L."/>
            <person name="Boyd J.A."/>
            <person name="Deng Y."/>
            <person name="Parks D.H."/>
            <person name="Jiang X."/>
            <person name="Yin X."/>
            <person name="Woodcroft B.J."/>
            <person name="Tyson G.W."/>
            <person name="Hugenholtz P."/>
            <person name="Polz M.F."/>
            <person name="Zhang T."/>
        </authorList>
    </citation>
    <scope>NUCLEOTIDE SEQUENCE</scope>
    <source>
        <strain evidence="1">HKST-UBA14</strain>
    </source>
</reference>
<sequence>MIAKTVGNSLVLDNSKVKLLILNENDDLEKIVKKSSADIVISVSSNDQTIEGVDIVNSPGEYEIKDVLFFVNSTQNDEQNDIVAVDISGIKIVYLSSRVKKINKVVKDLLGINHLLFIDLKNREDMKVSDLVNEIEPEFLIPLAVDKEKVANLAKELGLKMDEEVSKFTITSAALNSDDPVMTIVNLK</sequence>
<proteinExistence type="predicted"/>
<accession>A0A955L5E5</accession>
<evidence type="ECO:0000313" key="1">
    <source>
        <dbReference type="EMBL" id="MCA9383332.1"/>
    </source>
</evidence>
<protein>
    <submittedName>
        <fullName evidence="1">Uncharacterized protein</fullName>
    </submittedName>
</protein>
<name>A0A955L5E5_9BACT</name>
<reference evidence="1" key="1">
    <citation type="submission" date="2020-04" db="EMBL/GenBank/DDBJ databases">
        <authorList>
            <person name="Zhang T."/>
        </authorList>
    </citation>
    <scope>NUCLEOTIDE SEQUENCE</scope>
    <source>
        <strain evidence="1">HKST-UBA14</strain>
    </source>
</reference>
<dbReference type="Proteomes" id="UP000783287">
    <property type="component" value="Unassembled WGS sequence"/>
</dbReference>
<gene>
    <name evidence="1" type="ORF">KC909_03125</name>
</gene>